<protein>
    <submittedName>
        <fullName evidence="1">7259_t:CDS:1</fullName>
    </submittedName>
</protein>
<comment type="caution">
    <text evidence="1">The sequence shown here is derived from an EMBL/GenBank/DDBJ whole genome shotgun (WGS) entry which is preliminary data.</text>
</comment>
<evidence type="ECO:0000313" key="1">
    <source>
        <dbReference type="EMBL" id="CAG8550736.1"/>
    </source>
</evidence>
<sequence length="376" mass="42721">MSNVKSAALPHLSNTIEYLIANAAFTTKYLNSVEYFNTETSIQNRIIEKVIVSGAPLPNAAAQKKAKEIIIKINDKIAKYQEDYNSTIYPEAKCKLINHIRDLKNVLQRKKRPKFKEALESHKFGAADSKRRKEVIKVRIINHLQEVLESKYDEHLSRTTVNNYLLPCHSNSIAAKKYHHPTNVQVKTVLRNKKAEHQDNYYCLASVKAVKQFASLFSIFLVIVSQDDKAKVPLGIFAISRTFQVIQSINEPVIIPDHDFLVGSQQKLVLSVYLIIDPSDTNYTLCSSQLSIYIRLQYEMGTSSITHMNDLYLHSLDVKKCNNIKCCSPKQCEKAASLLASNDGFLHPLVIGKNGHYINSIHLLEYLDKAKIPEYD</sequence>
<dbReference type="AlphaFoldDB" id="A0A9N9FPF2"/>
<reference evidence="1" key="1">
    <citation type="submission" date="2021-06" db="EMBL/GenBank/DDBJ databases">
        <authorList>
            <person name="Kallberg Y."/>
            <person name="Tangrot J."/>
            <person name="Rosling A."/>
        </authorList>
    </citation>
    <scope>NUCLEOTIDE SEQUENCE</scope>
    <source>
        <strain evidence="1">FL966</strain>
    </source>
</reference>
<accession>A0A9N9FPF2</accession>
<gene>
    <name evidence="1" type="ORF">CPELLU_LOCUS4739</name>
</gene>
<evidence type="ECO:0000313" key="2">
    <source>
        <dbReference type="Proteomes" id="UP000789759"/>
    </source>
</evidence>
<organism evidence="1 2">
    <name type="scientific">Cetraspora pellucida</name>
    <dbReference type="NCBI Taxonomy" id="1433469"/>
    <lineage>
        <taxon>Eukaryota</taxon>
        <taxon>Fungi</taxon>
        <taxon>Fungi incertae sedis</taxon>
        <taxon>Mucoromycota</taxon>
        <taxon>Glomeromycotina</taxon>
        <taxon>Glomeromycetes</taxon>
        <taxon>Diversisporales</taxon>
        <taxon>Gigasporaceae</taxon>
        <taxon>Cetraspora</taxon>
    </lineage>
</organism>
<keyword evidence="2" id="KW-1185">Reference proteome</keyword>
<dbReference type="Proteomes" id="UP000789759">
    <property type="component" value="Unassembled WGS sequence"/>
</dbReference>
<proteinExistence type="predicted"/>
<dbReference type="EMBL" id="CAJVQA010002555">
    <property type="protein sequence ID" value="CAG8550736.1"/>
    <property type="molecule type" value="Genomic_DNA"/>
</dbReference>
<name>A0A9N9FPF2_9GLOM</name>
<dbReference type="OrthoDB" id="2491959at2759"/>